<dbReference type="Pfam" id="PF06055">
    <property type="entry name" value="ExoD"/>
    <property type="match status" value="1"/>
</dbReference>
<dbReference type="EMBL" id="QXDF01000001">
    <property type="protein sequence ID" value="RIA55319.1"/>
    <property type="molecule type" value="Genomic_DNA"/>
</dbReference>
<feature type="transmembrane region" description="Helical" evidence="1">
    <location>
        <begin position="55"/>
        <end position="81"/>
    </location>
</feature>
<dbReference type="PANTHER" id="PTHR41795">
    <property type="entry name" value="EXOPOLYSACCHARIDE SYNTHESIS PROTEIN"/>
    <property type="match status" value="1"/>
</dbReference>
<dbReference type="AlphaFoldDB" id="A0A397Q4H8"/>
<evidence type="ECO:0008006" key="4">
    <source>
        <dbReference type="Google" id="ProtNLM"/>
    </source>
</evidence>
<feature type="transmembrane region" description="Helical" evidence="1">
    <location>
        <begin position="158"/>
        <end position="175"/>
    </location>
</feature>
<keyword evidence="1" id="KW-0472">Membrane</keyword>
<feature type="transmembrane region" description="Helical" evidence="1">
    <location>
        <begin position="182"/>
        <end position="200"/>
    </location>
</feature>
<reference evidence="2 3" key="1">
    <citation type="submission" date="2018-08" db="EMBL/GenBank/DDBJ databases">
        <title>Genomic Encyclopedia of Archaeal and Bacterial Type Strains, Phase II (KMG-II): from individual species to whole genera.</title>
        <authorList>
            <person name="Goeker M."/>
        </authorList>
    </citation>
    <scope>NUCLEOTIDE SEQUENCE [LARGE SCALE GENOMIC DNA]</scope>
    <source>
        <strain evidence="2 3">DSM 5002</strain>
    </source>
</reference>
<keyword evidence="3" id="KW-1185">Reference proteome</keyword>
<organism evidence="2 3">
    <name type="scientific">Dichotomicrobium thermohalophilum</name>
    <dbReference type="NCBI Taxonomy" id="933063"/>
    <lineage>
        <taxon>Bacteria</taxon>
        <taxon>Pseudomonadati</taxon>
        <taxon>Pseudomonadota</taxon>
        <taxon>Alphaproteobacteria</taxon>
        <taxon>Hyphomicrobiales</taxon>
        <taxon>Hyphomicrobiaceae</taxon>
        <taxon>Dichotomicrobium</taxon>
    </lineage>
</organism>
<dbReference type="Proteomes" id="UP000266273">
    <property type="component" value="Unassembled WGS sequence"/>
</dbReference>
<dbReference type="PANTHER" id="PTHR41795:SF1">
    <property type="entry name" value="EXOPOLYSACCHARIDE SYNTHESIS PROTEIN"/>
    <property type="match status" value="1"/>
</dbReference>
<evidence type="ECO:0000313" key="3">
    <source>
        <dbReference type="Proteomes" id="UP000266273"/>
    </source>
</evidence>
<evidence type="ECO:0000313" key="2">
    <source>
        <dbReference type="EMBL" id="RIA55319.1"/>
    </source>
</evidence>
<evidence type="ECO:0000256" key="1">
    <source>
        <dbReference type="SAM" id="Phobius"/>
    </source>
</evidence>
<accession>A0A397Q4H8</accession>
<dbReference type="PIRSF" id="PIRSF033239">
    <property type="entry name" value="ExoD"/>
    <property type="match status" value="1"/>
</dbReference>
<keyword evidence="1" id="KW-0812">Transmembrane</keyword>
<dbReference type="RefSeq" id="WP_170144296.1">
    <property type="nucleotide sequence ID" value="NZ_QXDF01000001.1"/>
</dbReference>
<keyword evidence="1" id="KW-1133">Transmembrane helix</keyword>
<name>A0A397Q4H8_9HYPH</name>
<protein>
    <recommendedName>
        <fullName evidence="4">Exopolysaccharide synthesis protein ExoD</fullName>
    </recommendedName>
</protein>
<feature type="transmembrane region" description="Helical" evidence="1">
    <location>
        <begin position="134"/>
        <end position="152"/>
    </location>
</feature>
<sequence length="201" mass="21965">MTSDESATDDQQDYSLAGLFDDVLANAEGDEVSFGEAVATFRQQAYGPLLLVPSIVALTPIIGAIPGISILTATLIILIAAQMIVGRSHPWLPARLRNVSLSRGQLEQAVETMRPYLDAMDRWTRPRLLFMSEYPLYLLIPLVCILLALLMYPLALVPWGVTLPALALTILSVGLTIRDGYVLGAGYAVTIISVLSAFWFW</sequence>
<comment type="caution">
    <text evidence="2">The sequence shown here is derived from an EMBL/GenBank/DDBJ whole genome shotgun (WGS) entry which is preliminary data.</text>
</comment>
<dbReference type="InterPro" id="IPR010331">
    <property type="entry name" value="ExoD"/>
</dbReference>
<proteinExistence type="predicted"/>
<gene>
    <name evidence="2" type="ORF">BXY53_0380</name>
</gene>